<sequence length="223" mass="23522">MTMPAPAWFVTGTDTEIGKTLAACALLHKLREKYPRVVGAKPVAAGLAPDGTNDDVARLRAASSLQVAPALDNPYALPEPVSPHLAARAARTQIDLQTIDQAVQALRQQADAVVVEGVGGFLVPLSDTEDGGNLAHRLRLPVVLVVGLKLGCLNHALLTQEAIASRGLPLAGWIASCVDPDMLRVDDNIASLRMRMRASCLGIIPHMPNPDPALAAQHLELPA</sequence>
<dbReference type="HAMAP" id="MF_00336">
    <property type="entry name" value="BioD"/>
    <property type="match status" value="1"/>
</dbReference>
<keyword evidence="3" id="KW-0479">Metal-binding</keyword>
<dbReference type="EC" id="6.3.3.3" evidence="8"/>
<dbReference type="InterPro" id="IPR027417">
    <property type="entry name" value="P-loop_NTPase"/>
</dbReference>
<dbReference type="NCBIfam" id="TIGR00347">
    <property type="entry name" value="bioD"/>
    <property type="match status" value="1"/>
</dbReference>
<dbReference type="Gene3D" id="3.40.50.300">
    <property type="entry name" value="P-loop containing nucleotide triphosphate hydrolases"/>
    <property type="match status" value="1"/>
</dbReference>
<evidence type="ECO:0000256" key="5">
    <source>
        <dbReference type="ARBA" id="ARBA00022756"/>
    </source>
</evidence>
<evidence type="ECO:0000256" key="1">
    <source>
        <dbReference type="ARBA" id="ARBA00022490"/>
    </source>
</evidence>
<dbReference type="AlphaFoldDB" id="A0A1J5RDU2"/>
<gene>
    <name evidence="8" type="primary">bioD1_6</name>
    <name evidence="8" type="ORF">GALL_237880</name>
</gene>
<dbReference type="InterPro" id="IPR004472">
    <property type="entry name" value="DTB_synth_BioD"/>
</dbReference>
<dbReference type="GO" id="GO:0009102">
    <property type="term" value="P:biotin biosynthetic process"/>
    <property type="evidence" value="ECO:0007669"/>
    <property type="project" value="UniProtKB-UniPathway"/>
</dbReference>
<organism evidence="8">
    <name type="scientific">mine drainage metagenome</name>
    <dbReference type="NCBI Taxonomy" id="410659"/>
    <lineage>
        <taxon>unclassified sequences</taxon>
        <taxon>metagenomes</taxon>
        <taxon>ecological metagenomes</taxon>
    </lineage>
</organism>
<dbReference type="PANTHER" id="PTHR43210">
    <property type="entry name" value="DETHIOBIOTIN SYNTHETASE"/>
    <property type="match status" value="1"/>
</dbReference>
<evidence type="ECO:0000256" key="4">
    <source>
        <dbReference type="ARBA" id="ARBA00022741"/>
    </source>
</evidence>
<proteinExistence type="inferred from homology"/>
<keyword evidence="5" id="KW-0093">Biotin biosynthesis</keyword>
<reference evidence="8" key="1">
    <citation type="submission" date="2016-10" db="EMBL/GenBank/DDBJ databases">
        <title>Sequence of Gallionella enrichment culture.</title>
        <authorList>
            <person name="Poehlein A."/>
            <person name="Muehling M."/>
            <person name="Daniel R."/>
        </authorList>
    </citation>
    <scope>NUCLEOTIDE SEQUENCE</scope>
</reference>
<dbReference type="CDD" id="cd03109">
    <property type="entry name" value="DTBS"/>
    <property type="match status" value="1"/>
</dbReference>
<dbReference type="Pfam" id="PF13500">
    <property type="entry name" value="AAA_26"/>
    <property type="match status" value="1"/>
</dbReference>
<name>A0A1J5RDU2_9ZZZZ</name>
<keyword evidence="2 8" id="KW-0436">Ligase</keyword>
<dbReference type="GO" id="GO:0005524">
    <property type="term" value="F:ATP binding"/>
    <property type="evidence" value="ECO:0007669"/>
    <property type="project" value="UniProtKB-KW"/>
</dbReference>
<evidence type="ECO:0000256" key="6">
    <source>
        <dbReference type="ARBA" id="ARBA00022840"/>
    </source>
</evidence>
<protein>
    <submittedName>
        <fullName evidence="8">ATP-dependent dethiobiotin synthetase BioD 1</fullName>
        <ecNumber evidence="8">6.3.3.3</ecNumber>
    </submittedName>
</protein>
<dbReference type="GO" id="GO:0005829">
    <property type="term" value="C:cytosol"/>
    <property type="evidence" value="ECO:0007669"/>
    <property type="project" value="TreeGrafter"/>
</dbReference>
<evidence type="ECO:0000256" key="2">
    <source>
        <dbReference type="ARBA" id="ARBA00022598"/>
    </source>
</evidence>
<keyword evidence="6" id="KW-0067">ATP-binding</keyword>
<dbReference type="GO" id="GO:0004141">
    <property type="term" value="F:dethiobiotin synthase activity"/>
    <property type="evidence" value="ECO:0007669"/>
    <property type="project" value="UniProtKB-EC"/>
</dbReference>
<keyword evidence="1" id="KW-0963">Cytoplasm</keyword>
<evidence type="ECO:0000256" key="3">
    <source>
        <dbReference type="ARBA" id="ARBA00022723"/>
    </source>
</evidence>
<dbReference type="FunFam" id="3.40.50.300:FF:000292">
    <property type="entry name" value="ATP-dependent dethiobiotin synthetase BioD"/>
    <property type="match status" value="1"/>
</dbReference>
<accession>A0A1J5RDU2</accession>
<dbReference type="SUPFAM" id="SSF52540">
    <property type="entry name" value="P-loop containing nucleoside triphosphate hydrolases"/>
    <property type="match status" value="1"/>
</dbReference>
<dbReference type="PIRSF" id="PIRSF006755">
    <property type="entry name" value="DTB_synth"/>
    <property type="match status" value="1"/>
</dbReference>
<keyword evidence="4" id="KW-0547">Nucleotide-binding</keyword>
<dbReference type="PANTHER" id="PTHR43210:SF5">
    <property type="entry name" value="DETHIOBIOTIN SYNTHETASE"/>
    <property type="match status" value="1"/>
</dbReference>
<dbReference type="GO" id="GO:0000287">
    <property type="term" value="F:magnesium ion binding"/>
    <property type="evidence" value="ECO:0007669"/>
    <property type="project" value="InterPro"/>
</dbReference>
<dbReference type="GO" id="GO:0042803">
    <property type="term" value="F:protein homodimerization activity"/>
    <property type="evidence" value="ECO:0007669"/>
    <property type="project" value="UniProtKB-ARBA"/>
</dbReference>
<keyword evidence="7" id="KW-0460">Magnesium</keyword>
<evidence type="ECO:0000256" key="7">
    <source>
        <dbReference type="ARBA" id="ARBA00022842"/>
    </source>
</evidence>
<dbReference type="EMBL" id="MLJW01000190">
    <property type="protein sequence ID" value="OIQ94262.1"/>
    <property type="molecule type" value="Genomic_DNA"/>
</dbReference>
<dbReference type="UniPathway" id="UPA00078"/>
<evidence type="ECO:0000313" key="8">
    <source>
        <dbReference type="EMBL" id="OIQ94262.1"/>
    </source>
</evidence>
<comment type="caution">
    <text evidence="8">The sequence shown here is derived from an EMBL/GenBank/DDBJ whole genome shotgun (WGS) entry which is preliminary data.</text>
</comment>